<dbReference type="EMBL" id="NIVC01000422">
    <property type="protein sequence ID" value="PAA83315.1"/>
    <property type="molecule type" value="Genomic_DNA"/>
</dbReference>
<organism evidence="12 13">
    <name type="scientific">Macrostomum lignano</name>
    <dbReference type="NCBI Taxonomy" id="282301"/>
    <lineage>
        <taxon>Eukaryota</taxon>
        <taxon>Metazoa</taxon>
        <taxon>Spiralia</taxon>
        <taxon>Lophotrochozoa</taxon>
        <taxon>Platyhelminthes</taxon>
        <taxon>Rhabditophora</taxon>
        <taxon>Macrostomorpha</taxon>
        <taxon>Macrostomida</taxon>
        <taxon>Macrostomidae</taxon>
        <taxon>Macrostomum</taxon>
    </lineage>
</organism>
<evidence type="ECO:0000313" key="13">
    <source>
        <dbReference type="Proteomes" id="UP000215902"/>
    </source>
</evidence>
<dbReference type="InterPro" id="IPR008979">
    <property type="entry name" value="Galactose-bd-like_sf"/>
</dbReference>
<evidence type="ECO:0000256" key="10">
    <source>
        <dbReference type="ARBA" id="ARBA00033445"/>
    </source>
</evidence>
<dbReference type="Gene3D" id="2.60.40.10">
    <property type="entry name" value="Immunoglobulins"/>
    <property type="match status" value="1"/>
</dbReference>
<dbReference type="Proteomes" id="UP000215902">
    <property type="component" value="Unassembled WGS sequence"/>
</dbReference>
<evidence type="ECO:0000256" key="7">
    <source>
        <dbReference type="ARBA" id="ARBA00023180"/>
    </source>
</evidence>
<dbReference type="FunFam" id="2.60.120.260:FF:000060">
    <property type="entry name" value="Probable beta-mannosidase"/>
    <property type="match status" value="1"/>
</dbReference>
<evidence type="ECO:0000256" key="1">
    <source>
        <dbReference type="ARBA" id="ARBA00000829"/>
    </source>
</evidence>
<accession>A0A267GB89</accession>
<dbReference type="SUPFAM" id="SSF49785">
    <property type="entry name" value="Galactose-binding domain-like"/>
    <property type="match status" value="1"/>
</dbReference>
<evidence type="ECO:0000313" key="12">
    <source>
        <dbReference type="EMBL" id="PAA83315.1"/>
    </source>
</evidence>
<comment type="catalytic activity">
    <reaction evidence="1">
        <text>Hydrolysis of terminal, non-reducing beta-D-mannose residues in beta-D-mannosides.</text>
        <dbReference type="EC" id="3.2.1.25"/>
    </reaction>
</comment>
<evidence type="ECO:0000256" key="8">
    <source>
        <dbReference type="ARBA" id="ARBA00023228"/>
    </source>
</evidence>
<keyword evidence="8" id="KW-0458">Lysosome</keyword>
<dbReference type="InterPro" id="IPR036156">
    <property type="entry name" value="Beta-gal/glucu_dom_sf"/>
</dbReference>
<proteinExistence type="inferred from homology"/>
<dbReference type="PANTHER" id="PTHR43730:SF1">
    <property type="entry name" value="BETA-MANNOSIDASE"/>
    <property type="match status" value="1"/>
</dbReference>
<evidence type="ECO:0000256" key="5">
    <source>
        <dbReference type="ARBA" id="ARBA00022729"/>
    </source>
</evidence>
<keyword evidence="7" id="KW-0325">Glycoprotein</keyword>
<dbReference type="GO" id="GO:0005764">
    <property type="term" value="C:lysosome"/>
    <property type="evidence" value="ECO:0007669"/>
    <property type="project" value="UniProtKB-SubCell"/>
</dbReference>
<dbReference type="OrthoDB" id="2866996at2759"/>
<evidence type="ECO:0000256" key="9">
    <source>
        <dbReference type="ARBA" id="ARBA00023295"/>
    </source>
</evidence>
<evidence type="ECO:0000256" key="4">
    <source>
        <dbReference type="ARBA" id="ARBA00012754"/>
    </source>
</evidence>
<protein>
    <recommendedName>
        <fullName evidence="4">beta-mannosidase</fullName>
        <ecNumber evidence="4">3.2.1.25</ecNumber>
    </recommendedName>
    <alternativeName>
        <fullName evidence="10">Mannanase</fullName>
    </alternativeName>
</protein>
<keyword evidence="13" id="KW-1185">Reference proteome</keyword>
<comment type="subcellular location">
    <subcellularLocation>
        <location evidence="2">Lysosome</location>
    </subcellularLocation>
</comment>
<dbReference type="InterPro" id="IPR013783">
    <property type="entry name" value="Ig-like_fold"/>
</dbReference>
<dbReference type="Gene3D" id="3.20.20.80">
    <property type="entry name" value="Glycosidases"/>
    <property type="match status" value="1"/>
</dbReference>
<comment type="similarity">
    <text evidence="3">Belongs to the glycosyl hydrolase 2 family.</text>
</comment>
<dbReference type="FunFam" id="3.20.20.80:FF:000050">
    <property type="entry name" value="Beta-mannosidase B"/>
    <property type="match status" value="1"/>
</dbReference>
<keyword evidence="5" id="KW-0732">Signal</keyword>
<dbReference type="PANTHER" id="PTHR43730">
    <property type="entry name" value="BETA-MANNOSIDASE"/>
    <property type="match status" value="1"/>
</dbReference>
<reference evidence="12 13" key="1">
    <citation type="submission" date="2017-06" db="EMBL/GenBank/DDBJ databases">
        <title>A platform for efficient transgenesis in Macrostomum lignano, a flatworm model organism for stem cell research.</title>
        <authorList>
            <person name="Berezikov E."/>
        </authorList>
    </citation>
    <scope>NUCLEOTIDE SEQUENCE [LARGE SCALE GENOMIC DNA]</scope>
    <source>
        <strain evidence="12">DV1</strain>
        <tissue evidence="12">Whole organism</tissue>
    </source>
</reference>
<dbReference type="STRING" id="282301.A0A267GB89"/>
<dbReference type="InterPro" id="IPR054593">
    <property type="entry name" value="Beta-mannosidase-like_N2"/>
</dbReference>
<gene>
    <name evidence="12" type="ORF">BOX15_Mlig006638g1</name>
</gene>
<dbReference type="GO" id="GO:0004567">
    <property type="term" value="F:beta-mannosidase activity"/>
    <property type="evidence" value="ECO:0007669"/>
    <property type="project" value="UniProtKB-EC"/>
</dbReference>
<dbReference type="InterPro" id="IPR050887">
    <property type="entry name" value="Beta-mannosidase_GH2"/>
</dbReference>
<evidence type="ECO:0000256" key="6">
    <source>
        <dbReference type="ARBA" id="ARBA00022801"/>
    </source>
</evidence>
<name>A0A267GB89_9PLAT</name>
<dbReference type="EC" id="3.2.1.25" evidence="4"/>
<dbReference type="Pfam" id="PF22666">
    <property type="entry name" value="Glyco_hydro_2_N2"/>
    <property type="match status" value="1"/>
</dbReference>
<dbReference type="AlphaFoldDB" id="A0A267GB89"/>
<dbReference type="SUPFAM" id="SSF51445">
    <property type="entry name" value="(Trans)glycosidases"/>
    <property type="match status" value="1"/>
</dbReference>
<evidence type="ECO:0000259" key="11">
    <source>
        <dbReference type="Pfam" id="PF22666"/>
    </source>
</evidence>
<evidence type="ECO:0000256" key="2">
    <source>
        <dbReference type="ARBA" id="ARBA00004371"/>
    </source>
</evidence>
<sequence>MALLVWQLNKLYWTIFLNSVFTVLLFNGRLVVQSETLFYNSPLRQKLSLNTPNVQWALRRSDGAISVPGSVPGDVYSDLRQAGIIPDPIAEFNDVKTRWVANANWTYEAKFYVNHSAAQSSAAIDLVLEGVDTIGQVILNNRHLMASCDNYWREYRISVKSLLVVGENNLTVSLTSPIVYARQAAENYASKFGYPVPPDCPPLTYNGECYFNFIRKPAYSFSWDWGPAVPTSGLWREVYLDLYSGLAIDYVKFTASPSLDSSSNAWWAMATAGVKFGDRFDQKIGQVCIVAQIDELTESLKRCVKLPSETSPQPSIIDAAESNFTVDVRFDQIINPQLWWPNGYGSQRLYTLRVRLCLDGPDCRLLDNWETRRVAFRQVQLLQNSIGNELGQGLNFNLVVNNRPVFIKGSNFVPIGMSIPGADVSDYDWLMRSAAAAGINMLRVWGGGTIERAEFYDLADQLGIMIWQDFPFACALYPTDEEFLSTVRSEVRATVRRLQHRASLAVWVGNNENEGALANDWWSLWANRTERYYDDYRKLYMRLVRQQVVAEDSTRLVLLSSPSNGDATEWEGGIAHQPQSTLFGDVHFYSYTEDMWLPETTPLARLMSEFGFQSHPSLITVLSATRDPRNIGIDTNFTLHREHQPNGTLTIARHNARHFASQVPKWLIGVNDDVIGKLLVLNFSVPSSELKQLTDRLATYAYQSYASQIDQAEIYRRITHQHASNRCRLRSAANQARGLEGMSSGVMYWQLNDVWSAPTWSSIEVTGAWKATHYYAARYYANRGLAIALADSEQRIVEAFYIRDSNPNQRGSEQIEVRFDCYDVDSLARLNSWTIIKNSTSPNCPTELFRQSEADLLKRCNCSLASNCLLEAKLVTNWNRQNGAEPDVQPEQYYFDVPKNFKRLKSPSLSVDVTKISQQQFRIDLTSGQTTLYAVNLQFLCPWLTRAVLSDNAFHMTAKKRSLELLVPAVGDSRSAKDIKECLLVHFL</sequence>
<evidence type="ECO:0000256" key="3">
    <source>
        <dbReference type="ARBA" id="ARBA00007401"/>
    </source>
</evidence>
<dbReference type="InterPro" id="IPR017853">
    <property type="entry name" value="GH"/>
</dbReference>
<dbReference type="Gene3D" id="2.60.120.260">
    <property type="entry name" value="Galactose-binding domain-like"/>
    <property type="match status" value="1"/>
</dbReference>
<dbReference type="GO" id="GO:0006516">
    <property type="term" value="P:glycoprotein catabolic process"/>
    <property type="evidence" value="ECO:0007669"/>
    <property type="project" value="TreeGrafter"/>
</dbReference>
<comment type="caution">
    <text evidence="12">The sequence shown here is derived from an EMBL/GenBank/DDBJ whole genome shotgun (WGS) entry which is preliminary data.</text>
</comment>
<keyword evidence="6" id="KW-0378">Hydrolase</keyword>
<dbReference type="SUPFAM" id="SSF49303">
    <property type="entry name" value="beta-Galactosidase/glucuronidase domain"/>
    <property type="match status" value="1"/>
</dbReference>
<keyword evidence="9" id="KW-0326">Glycosidase</keyword>
<feature type="domain" description="Beta-mannosidase-like galactose-binding" evidence="11">
    <location>
        <begin position="56"/>
        <end position="236"/>
    </location>
</feature>